<name>A0A075JJM7_9MICO</name>
<dbReference type="InterPro" id="IPR049449">
    <property type="entry name" value="TesB_ACOT8-like_N"/>
</dbReference>
<reference evidence="3 4" key="1">
    <citation type="submission" date="2014-07" db="EMBL/GenBank/DDBJ databases">
        <title>Genome Sequencing of Dermacoccus nishinomiyaensis.</title>
        <authorList>
            <person name="Hong K.W."/>
            <person name="Chan K.G."/>
        </authorList>
    </citation>
    <scope>NUCLEOTIDE SEQUENCE [LARGE SCALE GENOMIC DNA]</scope>
    <source>
        <strain evidence="3 4">M25</strain>
    </source>
</reference>
<dbReference type="AlphaFoldDB" id="A0A075JJM7"/>
<dbReference type="HOGENOM" id="CLU_084775_1_0_11"/>
<evidence type="ECO:0000259" key="2">
    <source>
        <dbReference type="Pfam" id="PF20789"/>
    </source>
</evidence>
<dbReference type="InterPro" id="IPR052389">
    <property type="entry name" value="Sec_Metab_Biosynth-Assoc"/>
</dbReference>
<accession>A0A075JJM7</accession>
<dbReference type="eggNOG" id="COG1946">
    <property type="taxonomic scope" value="Bacteria"/>
</dbReference>
<dbReference type="SUPFAM" id="SSF54637">
    <property type="entry name" value="Thioesterase/thiol ester dehydrase-isomerase"/>
    <property type="match status" value="2"/>
</dbReference>
<gene>
    <name evidence="3" type="ORF">HX89_12170</name>
</gene>
<dbReference type="InterPro" id="IPR029069">
    <property type="entry name" value="HotDog_dom_sf"/>
</dbReference>
<protein>
    <recommendedName>
        <fullName evidence="5">Thioesterase family protein</fullName>
    </recommendedName>
</protein>
<evidence type="ECO:0000259" key="1">
    <source>
        <dbReference type="Pfam" id="PF13622"/>
    </source>
</evidence>
<dbReference type="InterPro" id="IPR049450">
    <property type="entry name" value="ACOT8-like_C"/>
</dbReference>
<evidence type="ECO:0008006" key="5">
    <source>
        <dbReference type="Google" id="ProtNLM"/>
    </source>
</evidence>
<dbReference type="PANTHER" id="PTHR38110">
    <property type="entry name" value="CHROMOSOME 23, WHOLE GENOME SHOTGUN SEQUENCE"/>
    <property type="match status" value="1"/>
</dbReference>
<dbReference type="Pfam" id="PF20789">
    <property type="entry name" value="4HBT_3C"/>
    <property type="match status" value="1"/>
</dbReference>
<organism evidence="3 4">
    <name type="scientific">Dermacoccus nishinomiyaensis</name>
    <dbReference type="NCBI Taxonomy" id="1274"/>
    <lineage>
        <taxon>Bacteria</taxon>
        <taxon>Bacillati</taxon>
        <taxon>Actinomycetota</taxon>
        <taxon>Actinomycetes</taxon>
        <taxon>Micrococcales</taxon>
        <taxon>Dermacoccaceae</taxon>
        <taxon>Dermacoccus</taxon>
    </lineage>
</organism>
<dbReference type="InterPro" id="IPR042171">
    <property type="entry name" value="Acyl-CoA_hotdog"/>
</dbReference>
<dbReference type="Proteomes" id="UP000027986">
    <property type="component" value="Chromosome"/>
</dbReference>
<evidence type="ECO:0000313" key="4">
    <source>
        <dbReference type="Proteomes" id="UP000027986"/>
    </source>
</evidence>
<dbReference type="KEGG" id="dni:HX89_12170"/>
<evidence type="ECO:0000313" key="3">
    <source>
        <dbReference type="EMBL" id="AIF41562.1"/>
    </source>
</evidence>
<feature type="domain" description="Acyl-CoA thioesterase-like N-terminal HotDog" evidence="1">
    <location>
        <begin position="14"/>
        <end position="102"/>
    </location>
</feature>
<dbReference type="Pfam" id="PF13622">
    <property type="entry name" value="4HBT_3"/>
    <property type="match status" value="1"/>
</dbReference>
<dbReference type="EMBL" id="CP008889">
    <property type="protein sequence ID" value="AIF41562.1"/>
    <property type="molecule type" value="Genomic_DNA"/>
</dbReference>
<dbReference type="PANTHER" id="PTHR38110:SF1">
    <property type="entry name" value="THIOESTERASE DOMAIN-CONTAINING PROTEIN"/>
    <property type="match status" value="1"/>
</dbReference>
<feature type="domain" description="Acyl-CoA thioesterase-like C-terminal" evidence="2">
    <location>
        <begin position="129"/>
        <end position="260"/>
    </location>
</feature>
<dbReference type="Gene3D" id="2.40.160.210">
    <property type="entry name" value="Acyl-CoA thioesterase, double hotdog domain"/>
    <property type="match status" value="1"/>
</dbReference>
<proteinExistence type="predicted"/>
<sequence>MLAAAARQHAVTIPAGWGQGRATFGGVVAGVLVARVLGELAADPTSLRSLTVNFVAPASAGPAEVRVEVLRQGKSATQVEARLVQPDDSGESTVRAIALLTFGAQRDSKVALDPTFDAGTRPAFEMLEAIPYIEPFTPEFIARVDLRPASGVLPFSAATDGDLTGYMRFRELTDDFGVAHLVTLIDAWPPAAGQMLHSPAPMSTMTWTLEFTAPVSSDPATTWWYDVTTDAAHDGYAHSGARIYDPASGALVAISRQTVALFG</sequence>
<keyword evidence="4" id="KW-1185">Reference proteome</keyword>